<proteinExistence type="predicted"/>
<gene>
    <name evidence="1" type="ORF">LCGC14_1284410</name>
</gene>
<organism evidence="1">
    <name type="scientific">marine sediment metagenome</name>
    <dbReference type="NCBI Taxonomy" id="412755"/>
    <lineage>
        <taxon>unclassified sequences</taxon>
        <taxon>metagenomes</taxon>
        <taxon>ecological metagenomes</taxon>
    </lineage>
</organism>
<evidence type="ECO:0000313" key="1">
    <source>
        <dbReference type="EMBL" id="KKM85900.1"/>
    </source>
</evidence>
<dbReference type="AlphaFoldDB" id="A0A0F9NAX3"/>
<sequence length="63" mass="7629">MGWILDENTALSDEEAVEVYKRISARLLKKPNYVSMLRLMYVRLIIRTLQDLRRRKHHENETD</sequence>
<protein>
    <submittedName>
        <fullName evidence="1">Uncharacterized protein</fullName>
    </submittedName>
</protein>
<accession>A0A0F9NAX3</accession>
<reference evidence="1" key="1">
    <citation type="journal article" date="2015" name="Nature">
        <title>Complex archaea that bridge the gap between prokaryotes and eukaryotes.</title>
        <authorList>
            <person name="Spang A."/>
            <person name="Saw J.H."/>
            <person name="Jorgensen S.L."/>
            <person name="Zaremba-Niedzwiedzka K."/>
            <person name="Martijn J."/>
            <person name="Lind A.E."/>
            <person name="van Eijk R."/>
            <person name="Schleper C."/>
            <person name="Guy L."/>
            <person name="Ettema T.J."/>
        </authorList>
    </citation>
    <scope>NUCLEOTIDE SEQUENCE</scope>
</reference>
<comment type="caution">
    <text evidence="1">The sequence shown here is derived from an EMBL/GenBank/DDBJ whole genome shotgun (WGS) entry which is preliminary data.</text>
</comment>
<dbReference type="EMBL" id="LAZR01007338">
    <property type="protein sequence ID" value="KKM85900.1"/>
    <property type="molecule type" value="Genomic_DNA"/>
</dbReference>
<name>A0A0F9NAX3_9ZZZZ</name>